<evidence type="ECO:0000313" key="1">
    <source>
        <dbReference type="EMBL" id="KAI5074016.1"/>
    </source>
</evidence>
<dbReference type="Proteomes" id="UP000886520">
    <property type="component" value="Chromosome 11"/>
</dbReference>
<protein>
    <submittedName>
        <fullName evidence="1">Uncharacterized protein</fullName>
    </submittedName>
</protein>
<organism evidence="1 2">
    <name type="scientific">Adiantum capillus-veneris</name>
    <name type="common">Maidenhair fern</name>
    <dbReference type="NCBI Taxonomy" id="13818"/>
    <lineage>
        <taxon>Eukaryota</taxon>
        <taxon>Viridiplantae</taxon>
        <taxon>Streptophyta</taxon>
        <taxon>Embryophyta</taxon>
        <taxon>Tracheophyta</taxon>
        <taxon>Polypodiopsida</taxon>
        <taxon>Polypodiidae</taxon>
        <taxon>Polypodiales</taxon>
        <taxon>Pteridineae</taxon>
        <taxon>Pteridaceae</taxon>
        <taxon>Vittarioideae</taxon>
        <taxon>Adiantum</taxon>
    </lineage>
</organism>
<sequence length="117" mass="12951">MPFGQAKKCLRFWALGKVGGQKIVFLGVEKVVSLKMPSLVTHEREKEKQMEKSNFFMWKGSGTAGAERWRSVTGGPFLALIRCADGQIFLGLVYRAGLGSLGRWSAGRVEVLMELMA</sequence>
<keyword evidence="2" id="KW-1185">Reference proteome</keyword>
<evidence type="ECO:0000313" key="2">
    <source>
        <dbReference type="Proteomes" id="UP000886520"/>
    </source>
</evidence>
<gene>
    <name evidence="1" type="ORF">GOP47_0012029</name>
</gene>
<dbReference type="EMBL" id="JABFUD020000011">
    <property type="protein sequence ID" value="KAI5074016.1"/>
    <property type="molecule type" value="Genomic_DNA"/>
</dbReference>
<comment type="caution">
    <text evidence="1">The sequence shown here is derived from an EMBL/GenBank/DDBJ whole genome shotgun (WGS) entry which is preliminary data.</text>
</comment>
<dbReference type="AlphaFoldDB" id="A0A9D4UTY8"/>
<reference evidence="1" key="1">
    <citation type="submission" date="2021-01" db="EMBL/GenBank/DDBJ databases">
        <title>Adiantum capillus-veneris genome.</title>
        <authorList>
            <person name="Fang Y."/>
            <person name="Liao Q."/>
        </authorList>
    </citation>
    <scope>NUCLEOTIDE SEQUENCE</scope>
    <source>
        <strain evidence="1">H3</strain>
        <tissue evidence="1">Leaf</tissue>
    </source>
</reference>
<accession>A0A9D4UTY8</accession>
<name>A0A9D4UTY8_ADICA</name>
<proteinExistence type="predicted"/>